<organism evidence="8 9">
    <name type="scientific">Cyclospora cayetanensis</name>
    <dbReference type="NCBI Taxonomy" id="88456"/>
    <lineage>
        <taxon>Eukaryota</taxon>
        <taxon>Sar</taxon>
        <taxon>Alveolata</taxon>
        <taxon>Apicomplexa</taxon>
        <taxon>Conoidasida</taxon>
        <taxon>Coccidia</taxon>
        <taxon>Eucoccidiorida</taxon>
        <taxon>Eimeriorina</taxon>
        <taxon>Eimeriidae</taxon>
        <taxon>Cyclospora</taxon>
    </lineage>
</organism>
<feature type="compositionally biased region" description="Low complexity" evidence="6">
    <location>
        <begin position="220"/>
        <end position="229"/>
    </location>
</feature>
<dbReference type="GO" id="GO:0005654">
    <property type="term" value="C:nucleoplasm"/>
    <property type="evidence" value="ECO:0007669"/>
    <property type="project" value="TreeGrafter"/>
</dbReference>
<feature type="region of interest" description="Disordered" evidence="6">
    <location>
        <begin position="155"/>
        <end position="370"/>
    </location>
</feature>
<feature type="compositionally biased region" description="Low complexity" evidence="6">
    <location>
        <begin position="256"/>
        <end position="269"/>
    </location>
</feature>
<feature type="compositionally biased region" description="Polar residues" evidence="6">
    <location>
        <begin position="271"/>
        <end position="288"/>
    </location>
</feature>
<dbReference type="PANTHER" id="PTHR10865">
    <property type="entry name" value="METASTASIS-ASSOCIATED PROTEIN AND MESODERM INDUCTION EARLY RESPONSE PROTEIN"/>
    <property type="match status" value="1"/>
</dbReference>
<dbReference type="FunFam" id="1.10.10.60:FF:000012">
    <property type="entry name" value="Metastasis-associated 1 family, member 3"/>
    <property type="match status" value="1"/>
</dbReference>
<evidence type="ECO:0000256" key="5">
    <source>
        <dbReference type="ARBA" id="ARBA00023242"/>
    </source>
</evidence>
<dbReference type="GO" id="GO:0042826">
    <property type="term" value="F:histone deacetylase binding"/>
    <property type="evidence" value="ECO:0007669"/>
    <property type="project" value="TreeGrafter"/>
</dbReference>
<dbReference type="GeneID" id="113147187"/>
<dbReference type="InterPro" id="IPR009057">
    <property type="entry name" value="Homeodomain-like_sf"/>
</dbReference>
<sequence>MDAARLKLRSIIQKGRLLITVEQGQWRSCGSGGFAPTGAAAAAPAEGLGRPQRLLEMEQPESVAAAAALWHPPHVQQQEFQAQEEEEQELPATPSHLRETLQESSQQHDTDRGQRESSEGPSDDGLPSGAAAALRAIDTANAAAAAAAERAAAERAAAERAAGGGRLAFDSPGSRGSLANSGGRGRRHLRRQGEDETAEATTAAAGGTPSRPKLRRSDEGSNSSSNSSSKSREELLEASIGAGSSGGNSTPEKKSGALSAAAAAGEAAASRTPSVTASSLPVSPSPADQQQQQQQQQLMLMMQEGSKKRPRRAGGSRGRTCWRGRDDNGVPEEGDPLDAAAPPPSPFDSQQQQQQQQQHKQGEMAVPQSGRKRRAVGYVFIVEGGPAEEGVAAAVASTAKKEESEAAAAAASVAAASVAAASAAGESGGRFSARLRQRPEPRGVALGGGGVSPSCEGGYPGGGSLMSGSPGGLSQLVYTCDDAAYAAVTPSQAGLGGGGSGVPAGGGPCASVSRRSGVTTSGVAQDAAVRQRFLVSQRRIRGVERYLQLCEQLYFGFWGGRTGGGSSNSSSGGSGSVGSRVVGDIEVIRGGGGAQMAALGAPPEGDALGDGGNESQVGAVIHRLIVCNNTQRERGATAAAGGGGGSGYRSSSKDQQQQESNQQQQRRGRGPCIRLTPIELLTSPLRHRNVLDLWGPKEVALFEAGICKYGKDFNMLQRLIETKTTKEVVDFYYLWKQTNRYASWKAHRNLSRTMLHSVFG</sequence>
<evidence type="ECO:0000256" key="6">
    <source>
        <dbReference type="SAM" id="MobiDB-lite"/>
    </source>
</evidence>
<keyword evidence="4" id="KW-0238">DNA-binding</keyword>
<evidence type="ECO:0000313" key="9">
    <source>
        <dbReference type="RefSeq" id="XP_026192663.1"/>
    </source>
</evidence>
<evidence type="ECO:0000256" key="1">
    <source>
        <dbReference type="ARBA" id="ARBA00022723"/>
    </source>
</evidence>
<dbReference type="PROSITE" id="PS51293">
    <property type="entry name" value="SANT"/>
    <property type="match status" value="1"/>
</dbReference>
<dbReference type="GO" id="GO:0000122">
    <property type="term" value="P:negative regulation of transcription by RNA polymerase II"/>
    <property type="evidence" value="ECO:0007669"/>
    <property type="project" value="TreeGrafter"/>
</dbReference>
<name>A0A6P6RXS7_9EIME</name>
<feature type="compositionally biased region" description="Basic and acidic residues" evidence="6">
    <location>
        <begin position="96"/>
        <end position="118"/>
    </location>
</feature>
<dbReference type="PANTHER" id="PTHR10865:SF28">
    <property type="entry name" value="ELM2 DOMAIN-CONTAINING PROTEIN"/>
    <property type="match status" value="1"/>
</dbReference>
<proteinExistence type="predicted"/>
<evidence type="ECO:0000256" key="2">
    <source>
        <dbReference type="ARBA" id="ARBA00022771"/>
    </source>
</evidence>
<protein>
    <submittedName>
        <fullName evidence="9">Spidroin-1-like</fullName>
    </submittedName>
</protein>
<feature type="compositionally biased region" description="Low complexity" evidence="6">
    <location>
        <begin position="199"/>
        <end position="208"/>
    </location>
</feature>
<keyword evidence="8" id="KW-1185">Reference proteome</keyword>
<feature type="compositionally biased region" description="Low complexity" evidence="6">
    <location>
        <begin position="347"/>
        <end position="358"/>
    </location>
</feature>
<evidence type="ECO:0000256" key="4">
    <source>
        <dbReference type="ARBA" id="ARBA00023125"/>
    </source>
</evidence>
<reference evidence="9" key="1">
    <citation type="submission" date="2025-08" db="UniProtKB">
        <authorList>
            <consortium name="RefSeq"/>
        </authorList>
    </citation>
    <scope>IDENTIFICATION</scope>
</reference>
<feature type="region of interest" description="Disordered" evidence="6">
    <location>
        <begin position="76"/>
        <end position="129"/>
    </location>
</feature>
<dbReference type="GO" id="GO:0003714">
    <property type="term" value="F:transcription corepressor activity"/>
    <property type="evidence" value="ECO:0007669"/>
    <property type="project" value="TreeGrafter"/>
</dbReference>
<dbReference type="RefSeq" id="XP_026192663.1">
    <property type="nucleotide sequence ID" value="XM_026336878.1"/>
</dbReference>
<dbReference type="GO" id="GO:0008270">
    <property type="term" value="F:zinc ion binding"/>
    <property type="evidence" value="ECO:0007669"/>
    <property type="project" value="UniProtKB-KW"/>
</dbReference>
<feature type="domain" description="SANT" evidence="7">
    <location>
        <begin position="694"/>
        <end position="740"/>
    </location>
</feature>
<evidence type="ECO:0000259" key="7">
    <source>
        <dbReference type="PROSITE" id="PS51293"/>
    </source>
</evidence>
<keyword evidence="1" id="KW-0479">Metal-binding</keyword>
<dbReference type="GO" id="GO:0003677">
    <property type="term" value="F:DNA binding"/>
    <property type="evidence" value="ECO:0007669"/>
    <property type="project" value="UniProtKB-KW"/>
</dbReference>
<feature type="region of interest" description="Disordered" evidence="6">
    <location>
        <begin position="635"/>
        <end position="669"/>
    </location>
</feature>
<dbReference type="InterPro" id="IPR017884">
    <property type="entry name" value="SANT_dom"/>
</dbReference>
<dbReference type="AlphaFoldDB" id="A0A6P6RXS7"/>
<feature type="compositionally biased region" description="Low complexity" evidence="6">
    <location>
        <begin position="289"/>
        <end position="303"/>
    </location>
</feature>
<keyword evidence="3" id="KW-0862">Zinc</keyword>
<evidence type="ECO:0000256" key="3">
    <source>
        <dbReference type="ARBA" id="ARBA00022833"/>
    </source>
</evidence>
<dbReference type="InterPro" id="IPR040138">
    <property type="entry name" value="MIER/MTA"/>
</dbReference>
<gene>
    <name evidence="9" type="primary">LOC113147187</name>
</gene>
<dbReference type="OrthoDB" id="2193595at2759"/>
<dbReference type="Proteomes" id="UP000515125">
    <property type="component" value="Unplaced"/>
</dbReference>
<dbReference type="Gene3D" id="1.10.10.60">
    <property type="entry name" value="Homeodomain-like"/>
    <property type="match status" value="1"/>
</dbReference>
<feature type="region of interest" description="Disordered" evidence="6">
    <location>
        <begin position="426"/>
        <end position="452"/>
    </location>
</feature>
<accession>A0A6P6RXS7</accession>
<keyword evidence="5" id="KW-0539">Nucleus</keyword>
<dbReference type="SUPFAM" id="SSF46689">
    <property type="entry name" value="Homeodomain-like"/>
    <property type="match status" value="1"/>
</dbReference>
<evidence type="ECO:0000313" key="8">
    <source>
        <dbReference type="Proteomes" id="UP000515125"/>
    </source>
</evidence>
<feature type="compositionally biased region" description="Low complexity" evidence="6">
    <location>
        <begin position="648"/>
        <end position="665"/>
    </location>
</feature>
<keyword evidence="2" id="KW-0863">Zinc-finger</keyword>